<comment type="caution">
    <text evidence="3">The sequence shown here is derived from an EMBL/GenBank/DDBJ whole genome shotgun (WGS) entry which is preliminary data.</text>
</comment>
<dbReference type="InterPro" id="IPR015890">
    <property type="entry name" value="Chorismate_C"/>
</dbReference>
<dbReference type="EMBL" id="JAVDQD010000002">
    <property type="protein sequence ID" value="MDR6239362.1"/>
    <property type="molecule type" value="Genomic_DNA"/>
</dbReference>
<proteinExistence type="predicted"/>
<dbReference type="InterPro" id="IPR006805">
    <property type="entry name" value="Anth_synth_I_N"/>
</dbReference>
<dbReference type="RefSeq" id="WP_309939003.1">
    <property type="nucleotide sequence ID" value="NZ_AP025305.1"/>
</dbReference>
<dbReference type="PRINTS" id="PR00095">
    <property type="entry name" value="ANTSNTHASEI"/>
</dbReference>
<name>A0AAE3XMU1_9BACT</name>
<dbReference type="GO" id="GO:0046820">
    <property type="term" value="F:4-amino-4-deoxychorismate synthase activity"/>
    <property type="evidence" value="ECO:0007669"/>
    <property type="project" value="UniProtKB-EC"/>
</dbReference>
<reference evidence="3" key="1">
    <citation type="submission" date="2023-07" db="EMBL/GenBank/DDBJ databases">
        <title>Genomic Encyclopedia of Type Strains, Phase IV (KMG-IV): sequencing the most valuable type-strain genomes for metagenomic binning, comparative biology and taxonomic classification.</title>
        <authorList>
            <person name="Goeker M."/>
        </authorList>
    </citation>
    <scope>NUCLEOTIDE SEQUENCE</scope>
    <source>
        <strain evidence="3">DSM 26174</strain>
    </source>
</reference>
<dbReference type="GO" id="GO:0000162">
    <property type="term" value="P:L-tryptophan biosynthetic process"/>
    <property type="evidence" value="ECO:0007669"/>
    <property type="project" value="TreeGrafter"/>
</dbReference>
<protein>
    <submittedName>
        <fullName evidence="3">Para-aminobenzoate synthetase component 1</fullName>
        <ecNumber evidence="3">2.6.1.85</ecNumber>
    </submittedName>
</protein>
<dbReference type="EC" id="2.6.1.85" evidence="3"/>
<dbReference type="AlphaFoldDB" id="A0AAE3XMU1"/>
<dbReference type="InterPro" id="IPR005801">
    <property type="entry name" value="ADC_synthase"/>
</dbReference>
<evidence type="ECO:0000313" key="3">
    <source>
        <dbReference type="EMBL" id="MDR6239362.1"/>
    </source>
</evidence>
<organism evidence="3 4">
    <name type="scientific">Aureibacter tunicatorum</name>
    <dbReference type="NCBI Taxonomy" id="866807"/>
    <lineage>
        <taxon>Bacteria</taxon>
        <taxon>Pseudomonadati</taxon>
        <taxon>Bacteroidota</taxon>
        <taxon>Cytophagia</taxon>
        <taxon>Cytophagales</taxon>
        <taxon>Persicobacteraceae</taxon>
        <taxon>Aureibacter</taxon>
    </lineage>
</organism>
<keyword evidence="4" id="KW-1185">Reference proteome</keyword>
<dbReference type="PANTHER" id="PTHR11236">
    <property type="entry name" value="AMINOBENZOATE/ANTHRANILATE SYNTHASE"/>
    <property type="match status" value="1"/>
</dbReference>
<dbReference type="SUPFAM" id="SSF56322">
    <property type="entry name" value="ADC synthase"/>
    <property type="match status" value="1"/>
</dbReference>
<evidence type="ECO:0000259" key="1">
    <source>
        <dbReference type="Pfam" id="PF00425"/>
    </source>
</evidence>
<dbReference type="InterPro" id="IPR019999">
    <property type="entry name" value="Anth_synth_I-like"/>
</dbReference>
<dbReference type="Gene3D" id="3.60.120.10">
    <property type="entry name" value="Anthranilate synthase"/>
    <property type="match status" value="1"/>
</dbReference>
<dbReference type="GO" id="GO:0008153">
    <property type="term" value="P:4-aminobenzoate biosynthetic process"/>
    <property type="evidence" value="ECO:0007669"/>
    <property type="project" value="TreeGrafter"/>
</dbReference>
<gene>
    <name evidence="3" type="ORF">HNQ88_002399</name>
</gene>
<evidence type="ECO:0000259" key="2">
    <source>
        <dbReference type="Pfam" id="PF04715"/>
    </source>
</evidence>
<dbReference type="GO" id="GO:0005737">
    <property type="term" value="C:cytoplasm"/>
    <property type="evidence" value="ECO:0007669"/>
    <property type="project" value="TreeGrafter"/>
</dbReference>
<dbReference type="Pfam" id="PF00425">
    <property type="entry name" value="Chorismate_bind"/>
    <property type="match status" value="1"/>
</dbReference>
<keyword evidence="3" id="KW-0808">Transferase</keyword>
<feature type="domain" description="Anthranilate synthase component I N-terminal" evidence="2">
    <location>
        <begin position="81"/>
        <end position="123"/>
    </location>
</feature>
<accession>A0AAE3XMU1</accession>
<keyword evidence="3" id="KW-0032">Aminotransferase</keyword>
<dbReference type="Proteomes" id="UP001185092">
    <property type="component" value="Unassembled WGS sequence"/>
</dbReference>
<dbReference type="PANTHER" id="PTHR11236:SF18">
    <property type="entry name" value="AMINODEOXYCHORISMATE SYNTHASE"/>
    <property type="match status" value="1"/>
</dbReference>
<sequence>MIKRFIKNYKVNKISDFKSKSLKWAEQFDHFEYLNPNNFQYPNDPFIEVLAVGANDILTCKNDHNAFEALKRFKNSKKDWLFGYFSYDLKNYLEDLKSENPDRIEFSDLMFFQPTHLLFFNDDEIEIQSLTNNNDEVFEIISDTPLVSENNDEKFEIKSAVSKENYIQTVEKLKNHILEGDIYETNYCQEFYGENVDINPISKYLELNAVSPTPFSVMLKDCDKFLMGASPERYIKRVTNKCISQPIKGTIKRGLNLEEDEMLKHALLHDPKERAENLMIVDLVRNDLARVSTPGTVHVDELFGIYSFKQVHQMISTISSEVSNVTDSIDIIKNTFPMGSMTGAPKISMMNLAEKYETTKRGLYSGAVGYFTPTDDFDFNVVIRSILYNQTRKSLSFMVGSAITFDSDPAKEYEECLLKAKAIIKILN</sequence>
<evidence type="ECO:0000313" key="4">
    <source>
        <dbReference type="Proteomes" id="UP001185092"/>
    </source>
</evidence>
<feature type="domain" description="Chorismate-utilising enzyme C-terminal" evidence="1">
    <location>
        <begin position="163"/>
        <end position="419"/>
    </location>
</feature>
<dbReference type="Pfam" id="PF04715">
    <property type="entry name" value="Anth_synt_I_N"/>
    <property type="match status" value="1"/>
</dbReference>